<accession>A0ABN1T2V1</accession>
<evidence type="ECO:0000313" key="1">
    <source>
        <dbReference type="EMBL" id="GAA1013396.1"/>
    </source>
</evidence>
<dbReference type="EMBL" id="BAAAHU010000045">
    <property type="protein sequence ID" value="GAA1013396.1"/>
    <property type="molecule type" value="Genomic_DNA"/>
</dbReference>
<organism evidence="1 2">
    <name type="scientific">Streptomyces thermogriseus</name>
    <dbReference type="NCBI Taxonomy" id="75292"/>
    <lineage>
        <taxon>Bacteria</taxon>
        <taxon>Bacillati</taxon>
        <taxon>Actinomycetota</taxon>
        <taxon>Actinomycetes</taxon>
        <taxon>Kitasatosporales</taxon>
        <taxon>Streptomycetaceae</taxon>
        <taxon>Streptomyces</taxon>
    </lineage>
</organism>
<proteinExistence type="predicted"/>
<comment type="caution">
    <text evidence="1">The sequence shown here is derived from an EMBL/GenBank/DDBJ whole genome shotgun (WGS) entry which is preliminary data.</text>
</comment>
<sequence>MPGMIVFKNLCAAFTTVQSVKFCARTAHGTVTEKYDGGAAYTAYGRLWEAA</sequence>
<keyword evidence="2" id="KW-1185">Reference proteome</keyword>
<evidence type="ECO:0000313" key="2">
    <source>
        <dbReference type="Proteomes" id="UP001501072"/>
    </source>
</evidence>
<gene>
    <name evidence="1" type="ORF">GCM10009564_39940</name>
</gene>
<name>A0ABN1T2V1_9ACTN</name>
<dbReference type="Proteomes" id="UP001501072">
    <property type="component" value="Unassembled WGS sequence"/>
</dbReference>
<protein>
    <submittedName>
        <fullName evidence="1">Uncharacterized protein</fullName>
    </submittedName>
</protein>
<reference evidence="1 2" key="1">
    <citation type="journal article" date="2019" name="Int. J. Syst. Evol. Microbiol.">
        <title>The Global Catalogue of Microorganisms (GCM) 10K type strain sequencing project: providing services to taxonomists for standard genome sequencing and annotation.</title>
        <authorList>
            <consortium name="The Broad Institute Genomics Platform"/>
            <consortium name="The Broad Institute Genome Sequencing Center for Infectious Disease"/>
            <person name="Wu L."/>
            <person name="Ma J."/>
        </authorList>
    </citation>
    <scope>NUCLEOTIDE SEQUENCE [LARGE SCALE GENOMIC DNA]</scope>
    <source>
        <strain evidence="1 2">JCM 11269</strain>
    </source>
</reference>